<accession>A0A6J4T874</accession>
<reference evidence="2" key="1">
    <citation type="submission" date="2020-02" db="EMBL/GenBank/DDBJ databases">
        <authorList>
            <person name="Meier V. D."/>
        </authorList>
    </citation>
    <scope>NUCLEOTIDE SEQUENCE</scope>
    <source>
        <strain evidence="2">AVDCRST_MAG85</strain>
    </source>
</reference>
<dbReference type="AlphaFoldDB" id="A0A6J4T874"/>
<name>A0A6J4T874_9ACTN</name>
<organism evidence="2">
    <name type="scientific">uncultured Solirubrobacteraceae bacterium</name>
    <dbReference type="NCBI Taxonomy" id="1162706"/>
    <lineage>
        <taxon>Bacteria</taxon>
        <taxon>Bacillati</taxon>
        <taxon>Actinomycetota</taxon>
        <taxon>Thermoleophilia</taxon>
        <taxon>Solirubrobacterales</taxon>
        <taxon>Solirubrobacteraceae</taxon>
        <taxon>environmental samples</taxon>
    </lineage>
</organism>
<proteinExistence type="predicted"/>
<evidence type="ECO:0000313" key="2">
    <source>
        <dbReference type="EMBL" id="CAA9515792.1"/>
    </source>
</evidence>
<gene>
    <name evidence="2" type="ORF">AVDCRST_MAG85-2601</name>
</gene>
<dbReference type="EMBL" id="CADCVT010000283">
    <property type="protein sequence ID" value="CAA9515792.1"/>
    <property type="molecule type" value="Genomic_DNA"/>
</dbReference>
<sequence>MTMDEMTQPTPRIKAVTAPGALLVEHCDVPADMTLCEWRRATSSEQPPRRRPLLQRVFGRAA</sequence>
<evidence type="ECO:0000256" key="1">
    <source>
        <dbReference type="SAM" id="MobiDB-lite"/>
    </source>
</evidence>
<feature type="region of interest" description="Disordered" evidence="1">
    <location>
        <begin position="41"/>
        <end position="62"/>
    </location>
</feature>
<protein>
    <submittedName>
        <fullName evidence="2">Uncharacterized protein</fullName>
    </submittedName>
</protein>